<dbReference type="PROSITE" id="PS01131">
    <property type="entry name" value="RRNA_A_DIMETH"/>
    <property type="match status" value="1"/>
</dbReference>
<comment type="catalytic activity">
    <reaction evidence="7">
        <text>adenosine(1518)/adenosine(1519) in 16S rRNA + 4 S-adenosyl-L-methionine = N(6)-dimethyladenosine(1518)/N(6)-dimethyladenosine(1519) in 16S rRNA + 4 S-adenosyl-L-homocysteine + 4 H(+)</text>
        <dbReference type="Rhea" id="RHEA:19609"/>
        <dbReference type="Rhea" id="RHEA-COMP:10232"/>
        <dbReference type="Rhea" id="RHEA-COMP:10233"/>
        <dbReference type="ChEBI" id="CHEBI:15378"/>
        <dbReference type="ChEBI" id="CHEBI:57856"/>
        <dbReference type="ChEBI" id="CHEBI:59789"/>
        <dbReference type="ChEBI" id="CHEBI:74411"/>
        <dbReference type="ChEBI" id="CHEBI:74493"/>
        <dbReference type="EC" id="2.1.1.182"/>
    </reaction>
</comment>
<evidence type="ECO:0000256" key="1">
    <source>
        <dbReference type="ARBA" id="ARBA00022490"/>
    </source>
</evidence>
<gene>
    <name evidence="7 10" type="primary">rsmA</name>
    <name evidence="7" type="synonym">ksgA</name>
    <name evidence="10" type="ORF">QJ043_07335</name>
</gene>
<dbReference type="Proteomes" id="UP001431693">
    <property type="component" value="Unassembled WGS sequence"/>
</dbReference>
<dbReference type="NCBIfam" id="TIGR00755">
    <property type="entry name" value="ksgA"/>
    <property type="match status" value="1"/>
</dbReference>
<evidence type="ECO:0000256" key="3">
    <source>
        <dbReference type="ARBA" id="ARBA00022603"/>
    </source>
</evidence>
<dbReference type="HAMAP" id="MF_00607">
    <property type="entry name" value="16SrRNA_methyltr_A"/>
    <property type="match status" value="1"/>
</dbReference>
<sequence length="284" mass="30163">MHSPLATPTATKAVLQRHGLFTKHRLGQNFLVNDAVIGRILGLAELTPQDVVLEVGPGIGTLTCALLPQCAAVVAVEMDPDLPAVLAETCARDSEKLTVVPGDAVRLVPRAFLDFLDGAAPVPDKLVSNLPYQVAATIVLKTFQELPSVDRAVVMVQREVADRIAAGPGTKAYGAYTAKLRLFARVTGRFEVGPGNFFPPPRVDSAVVRLDRAMLVPEDEAPSVCAVIDAAFAQRRKTIRNSMGATGFEKARLDAAFEACGISPACRAETLAPEQFVALARALA</sequence>
<keyword evidence="6 7" id="KW-0694">RNA-binding</keyword>
<proteinExistence type="inferred from homology"/>
<dbReference type="InterPro" id="IPR020596">
    <property type="entry name" value="rRNA_Ade_Mease_Trfase_CS"/>
</dbReference>
<dbReference type="InterPro" id="IPR011530">
    <property type="entry name" value="rRNA_adenine_dimethylase"/>
</dbReference>
<keyword evidence="4 7" id="KW-0808">Transferase</keyword>
<protein>
    <recommendedName>
        <fullName evidence="7">Ribosomal RNA small subunit methyltransferase A</fullName>
        <ecNumber evidence="7">2.1.1.182</ecNumber>
    </recommendedName>
    <alternativeName>
        <fullName evidence="7">16S rRNA (adenine(1518)-N(6)/adenine(1519)-N(6))-dimethyltransferase</fullName>
    </alternativeName>
    <alternativeName>
        <fullName evidence="7">16S rRNA dimethyladenosine transferase</fullName>
    </alternativeName>
    <alternativeName>
        <fullName evidence="7">16S rRNA dimethylase</fullName>
    </alternativeName>
    <alternativeName>
        <fullName evidence="7">S-adenosylmethionine-6-N', N'-adenosyl(rRNA) dimethyltransferase</fullName>
    </alternativeName>
</protein>
<feature type="binding site" evidence="7 8">
    <location>
        <position position="31"/>
    </location>
    <ligand>
        <name>S-adenosyl-L-methionine</name>
        <dbReference type="ChEBI" id="CHEBI:59789"/>
    </ligand>
</feature>
<feature type="binding site" evidence="7 8">
    <location>
        <position position="29"/>
    </location>
    <ligand>
        <name>S-adenosyl-L-methionine</name>
        <dbReference type="ChEBI" id="CHEBI:59789"/>
    </ligand>
</feature>
<feature type="binding site" evidence="7 8">
    <location>
        <position position="103"/>
    </location>
    <ligand>
        <name>S-adenosyl-L-methionine</name>
        <dbReference type="ChEBI" id="CHEBI:59789"/>
    </ligand>
</feature>
<keyword evidence="3 7" id="KW-0489">Methyltransferase</keyword>
<name>A0ABT6ZLF8_9ACTN</name>
<feature type="binding site" evidence="7 8">
    <location>
        <position position="77"/>
    </location>
    <ligand>
        <name>S-adenosyl-L-methionine</name>
        <dbReference type="ChEBI" id="CHEBI:59789"/>
    </ligand>
</feature>
<dbReference type="InterPro" id="IPR001737">
    <property type="entry name" value="KsgA/Erm"/>
</dbReference>
<evidence type="ECO:0000313" key="10">
    <source>
        <dbReference type="EMBL" id="MDJ1129887.1"/>
    </source>
</evidence>
<keyword evidence="1 7" id="KW-0963">Cytoplasm</keyword>
<accession>A0ABT6ZLF8</accession>
<dbReference type="InterPro" id="IPR029063">
    <property type="entry name" value="SAM-dependent_MTases_sf"/>
</dbReference>
<comment type="similarity">
    <text evidence="7">Belongs to the class I-like SAM-binding methyltransferase superfamily. rRNA adenine N(6)-methyltransferase family. RsmA subfamily.</text>
</comment>
<feature type="domain" description="Ribosomal RNA adenine methylase transferase N-terminal" evidence="9">
    <location>
        <begin position="36"/>
        <end position="214"/>
    </location>
</feature>
<dbReference type="Gene3D" id="3.40.50.150">
    <property type="entry name" value="Vaccinia Virus protein VP39"/>
    <property type="match status" value="1"/>
</dbReference>
<comment type="subcellular location">
    <subcellularLocation>
        <location evidence="7">Cytoplasm</location>
    </subcellularLocation>
</comment>
<dbReference type="RefSeq" id="WP_283713007.1">
    <property type="nucleotide sequence ID" value="NZ_JASJEW010000002.1"/>
</dbReference>
<comment type="function">
    <text evidence="7">Specifically dimethylates two adjacent adenosines (A1518 and A1519) in the loop of a conserved hairpin near the 3'-end of 16S rRNA in the 30S particle. May play a critical role in biogenesis of 30S subunits.</text>
</comment>
<dbReference type="PANTHER" id="PTHR11727">
    <property type="entry name" value="DIMETHYLADENOSINE TRANSFERASE"/>
    <property type="match status" value="1"/>
</dbReference>
<evidence type="ECO:0000313" key="11">
    <source>
        <dbReference type="Proteomes" id="UP001431693"/>
    </source>
</evidence>
<dbReference type="GO" id="GO:0052908">
    <property type="term" value="F:16S rRNA (adenine(1518)-N(6)/adenine(1519)-N(6))-dimethyltransferase activity"/>
    <property type="evidence" value="ECO:0007669"/>
    <property type="project" value="UniProtKB-EC"/>
</dbReference>
<dbReference type="InterPro" id="IPR020598">
    <property type="entry name" value="rRNA_Ade_methylase_Trfase_N"/>
</dbReference>
<dbReference type="PROSITE" id="PS51689">
    <property type="entry name" value="SAM_RNA_A_N6_MT"/>
    <property type="match status" value="1"/>
</dbReference>
<keyword evidence="5 7" id="KW-0949">S-adenosyl-L-methionine</keyword>
<keyword evidence="11" id="KW-1185">Reference proteome</keyword>
<dbReference type="Gene3D" id="1.10.8.100">
    <property type="entry name" value="Ribosomal RNA adenine dimethylase-like, domain 2"/>
    <property type="match status" value="1"/>
</dbReference>
<dbReference type="SMART" id="SM00650">
    <property type="entry name" value="rADc"/>
    <property type="match status" value="1"/>
</dbReference>
<evidence type="ECO:0000256" key="4">
    <source>
        <dbReference type="ARBA" id="ARBA00022679"/>
    </source>
</evidence>
<evidence type="ECO:0000256" key="8">
    <source>
        <dbReference type="PROSITE-ProRule" id="PRU01026"/>
    </source>
</evidence>
<evidence type="ECO:0000256" key="2">
    <source>
        <dbReference type="ARBA" id="ARBA00022552"/>
    </source>
</evidence>
<dbReference type="EMBL" id="JASJEX010000003">
    <property type="protein sequence ID" value="MDJ1129887.1"/>
    <property type="molecule type" value="Genomic_DNA"/>
</dbReference>
<organism evidence="10 11">
    <name type="scientific">Kribbibacterium absianum</name>
    <dbReference type="NCBI Taxonomy" id="3044210"/>
    <lineage>
        <taxon>Bacteria</taxon>
        <taxon>Bacillati</taxon>
        <taxon>Actinomycetota</taxon>
        <taxon>Coriobacteriia</taxon>
        <taxon>Coriobacteriales</taxon>
        <taxon>Kribbibacteriaceae</taxon>
        <taxon>Kribbibacterium</taxon>
    </lineage>
</organism>
<feature type="binding site" evidence="7 8">
    <location>
        <position position="56"/>
    </location>
    <ligand>
        <name>S-adenosyl-L-methionine</name>
        <dbReference type="ChEBI" id="CHEBI:59789"/>
    </ligand>
</feature>
<evidence type="ECO:0000259" key="9">
    <source>
        <dbReference type="SMART" id="SM00650"/>
    </source>
</evidence>
<comment type="caution">
    <text evidence="10">The sequence shown here is derived from an EMBL/GenBank/DDBJ whole genome shotgun (WGS) entry which is preliminary data.</text>
</comment>
<dbReference type="InterPro" id="IPR023165">
    <property type="entry name" value="rRNA_Ade_diMease-like_C"/>
</dbReference>
<evidence type="ECO:0000256" key="6">
    <source>
        <dbReference type="ARBA" id="ARBA00022884"/>
    </source>
</evidence>
<feature type="binding site" evidence="7 8">
    <location>
        <position position="129"/>
    </location>
    <ligand>
        <name>S-adenosyl-L-methionine</name>
        <dbReference type="ChEBI" id="CHEBI:59789"/>
    </ligand>
</feature>
<dbReference type="EC" id="2.1.1.182" evidence="7"/>
<evidence type="ECO:0000256" key="7">
    <source>
        <dbReference type="HAMAP-Rule" id="MF_00607"/>
    </source>
</evidence>
<dbReference type="CDD" id="cd02440">
    <property type="entry name" value="AdoMet_MTases"/>
    <property type="match status" value="1"/>
</dbReference>
<evidence type="ECO:0000256" key="5">
    <source>
        <dbReference type="ARBA" id="ARBA00022691"/>
    </source>
</evidence>
<dbReference type="Pfam" id="PF00398">
    <property type="entry name" value="RrnaAD"/>
    <property type="match status" value="1"/>
</dbReference>
<reference evidence="10" key="1">
    <citation type="submission" date="2023-05" db="EMBL/GenBank/DDBJ databases">
        <title>[olsenella] sp. nov., isolated from a pig farm feces dump.</title>
        <authorList>
            <person name="Chang Y.-H."/>
        </authorList>
    </citation>
    <scope>NUCLEOTIDE SEQUENCE</scope>
    <source>
        <strain evidence="10">YH-ols2217</strain>
    </source>
</reference>
<dbReference type="SUPFAM" id="SSF53335">
    <property type="entry name" value="S-adenosyl-L-methionine-dependent methyltransferases"/>
    <property type="match status" value="1"/>
</dbReference>
<keyword evidence="2 7" id="KW-0698">rRNA processing</keyword>
<dbReference type="PANTHER" id="PTHR11727:SF7">
    <property type="entry name" value="DIMETHYLADENOSINE TRANSFERASE-RELATED"/>
    <property type="match status" value="1"/>
</dbReference>